<protein>
    <submittedName>
        <fullName evidence="1">Uncharacterized protein</fullName>
    </submittedName>
</protein>
<dbReference type="Proteomes" id="UP001597301">
    <property type="component" value="Unassembled WGS sequence"/>
</dbReference>
<evidence type="ECO:0000313" key="2">
    <source>
        <dbReference type="Proteomes" id="UP001597301"/>
    </source>
</evidence>
<organism evidence="1 2">
    <name type="scientific">Siminovitchia sediminis</name>
    <dbReference type="NCBI Taxonomy" id="1274353"/>
    <lineage>
        <taxon>Bacteria</taxon>
        <taxon>Bacillati</taxon>
        <taxon>Bacillota</taxon>
        <taxon>Bacilli</taxon>
        <taxon>Bacillales</taxon>
        <taxon>Bacillaceae</taxon>
        <taxon>Siminovitchia</taxon>
    </lineage>
</organism>
<name>A0ABW4KIA8_9BACI</name>
<gene>
    <name evidence="1" type="ORF">ACFSCZ_13230</name>
</gene>
<sequence>MWKVLGLDESIYGRKIQPIDFKMLEITKNIRGQGLENFIKMIQLLDQDTNRYLVAMNLVYLQLGRNFSFINENLRRCACIVKVKNLLTNKIQYVIKIAASDGTSITPF</sequence>
<dbReference type="EMBL" id="JBHUEO010000038">
    <property type="protein sequence ID" value="MFD1707685.1"/>
    <property type="molecule type" value="Genomic_DNA"/>
</dbReference>
<proteinExistence type="predicted"/>
<keyword evidence="2" id="KW-1185">Reference proteome</keyword>
<evidence type="ECO:0000313" key="1">
    <source>
        <dbReference type="EMBL" id="MFD1707685.1"/>
    </source>
</evidence>
<reference evidence="2" key="1">
    <citation type="journal article" date="2019" name="Int. J. Syst. Evol. Microbiol.">
        <title>The Global Catalogue of Microorganisms (GCM) 10K type strain sequencing project: providing services to taxonomists for standard genome sequencing and annotation.</title>
        <authorList>
            <consortium name="The Broad Institute Genomics Platform"/>
            <consortium name="The Broad Institute Genome Sequencing Center for Infectious Disease"/>
            <person name="Wu L."/>
            <person name="Ma J."/>
        </authorList>
    </citation>
    <scope>NUCLEOTIDE SEQUENCE [LARGE SCALE GENOMIC DNA]</scope>
    <source>
        <strain evidence="2">CGMCC 1.12295</strain>
    </source>
</reference>
<dbReference type="RefSeq" id="WP_380774477.1">
    <property type="nucleotide sequence ID" value="NZ_JBHUEO010000038.1"/>
</dbReference>
<accession>A0ABW4KIA8</accession>
<comment type="caution">
    <text evidence="1">The sequence shown here is derived from an EMBL/GenBank/DDBJ whole genome shotgun (WGS) entry which is preliminary data.</text>
</comment>